<proteinExistence type="predicted"/>
<feature type="compositionally biased region" description="Low complexity" evidence="1">
    <location>
        <begin position="95"/>
        <end position="114"/>
    </location>
</feature>
<feature type="region of interest" description="Disordered" evidence="1">
    <location>
        <begin position="85"/>
        <end position="190"/>
    </location>
</feature>
<evidence type="ECO:0000313" key="2">
    <source>
        <dbReference type="EMBL" id="CAK7269156.1"/>
    </source>
</evidence>
<gene>
    <name evidence="2" type="ORF">SEPCBS57363_003458</name>
</gene>
<feature type="compositionally biased region" description="Low complexity" evidence="1">
    <location>
        <begin position="124"/>
        <end position="134"/>
    </location>
</feature>
<name>A0ABP0DNJ4_9PEZI</name>
<protein>
    <submittedName>
        <fullName evidence="2">Uncharacterized protein</fullName>
    </submittedName>
</protein>
<dbReference type="Proteomes" id="UP001642501">
    <property type="component" value="Unassembled WGS sequence"/>
</dbReference>
<feature type="compositionally biased region" description="Basic and acidic residues" evidence="1">
    <location>
        <begin position="179"/>
        <end position="190"/>
    </location>
</feature>
<accession>A0ABP0DNJ4</accession>
<keyword evidence="3" id="KW-1185">Reference proteome</keyword>
<organism evidence="2 3">
    <name type="scientific">Sporothrix epigloea</name>
    <dbReference type="NCBI Taxonomy" id="1892477"/>
    <lineage>
        <taxon>Eukaryota</taxon>
        <taxon>Fungi</taxon>
        <taxon>Dikarya</taxon>
        <taxon>Ascomycota</taxon>
        <taxon>Pezizomycotina</taxon>
        <taxon>Sordariomycetes</taxon>
        <taxon>Sordariomycetidae</taxon>
        <taxon>Ophiostomatales</taxon>
        <taxon>Ophiostomataceae</taxon>
        <taxon>Sporothrix</taxon>
    </lineage>
</organism>
<evidence type="ECO:0000256" key="1">
    <source>
        <dbReference type="SAM" id="MobiDB-lite"/>
    </source>
</evidence>
<evidence type="ECO:0000313" key="3">
    <source>
        <dbReference type="Proteomes" id="UP001642501"/>
    </source>
</evidence>
<dbReference type="EMBL" id="CAWUOM010000055">
    <property type="protein sequence ID" value="CAK7269156.1"/>
    <property type="molecule type" value="Genomic_DNA"/>
</dbReference>
<comment type="caution">
    <text evidence="2">The sequence shown here is derived from an EMBL/GenBank/DDBJ whole genome shotgun (WGS) entry which is preliminary data.</text>
</comment>
<feature type="compositionally biased region" description="Basic and acidic residues" evidence="1">
    <location>
        <begin position="145"/>
        <end position="165"/>
    </location>
</feature>
<reference evidence="2 3" key="1">
    <citation type="submission" date="2024-01" db="EMBL/GenBank/DDBJ databases">
        <authorList>
            <person name="Allen C."/>
            <person name="Tagirdzhanova G."/>
        </authorList>
    </citation>
    <scope>NUCLEOTIDE SEQUENCE [LARGE SCALE GENOMIC DNA]</scope>
    <source>
        <strain evidence="2 3">CBS 573.63</strain>
    </source>
</reference>
<sequence>MGFIRRAIETAMLDASLNGPNYHTSGSRYNGPFAGPYDAGYNSRGHQMIAGVPLYSDRRLARMERREFRRDMRDARRDMRDARRGLVIDHLFGPDPMQQQREMRDQQQPPQQQRANFDNSSNTQYQQHPQYSAPSYPPPQQQMRDMPDRSRDMAIPRPARSDRFSDAGFEAPPPYMANDSKKSRPVEAGN</sequence>